<keyword evidence="5" id="KW-1185">Reference proteome</keyword>
<dbReference type="InterPro" id="IPR050680">
    <property type="entry name" value="YpeA/RimI_acetyltransf"/>
</dbReference>
<dbReference type="Proteomes" id="UP000013782">
    <property type="component" value="Unassembled WGS sequence"/>
</dbReference>
<dbReference type="PATRIC" id="fig|1158607.3.peg.2460"/>
<dbReference type="PROSITE" id="PS51186">
    <property type="entry name" value="GNAT"/>
    <property type="match status" value="1"/>
</dbReference>
<dbReference type="eggNOG" id="COG0456">
    <property type="taxonomic scope" value="Bacteria"/>
</dbReference>
<dbReference type="AlphaFoldDB" id="R2SE30"/>
<dbReference type="SUPFAM" id="SSF55729">
    <property type="entry name" value="Acyl-CoA N-acyltransferases (Nat)"/>
    <property type="match status" value="1"/>
</dbReference>
<organism evidence="4 5">
    <name type="scientific">Enterococcus pallens ATCC BAA-351</name>
    <dbReference type="NCBI Taxonomy" id="1158607"/>
    <lineage>
        <taxon>Bacteria</taxon>
        <taxon>Bacillati</taxon>
        <taxon>Bacillota</taxon>
        <taxon>Bacilli</taxon>
        <taxon>Lactobacillales</taxon>
        <taxon>Enterococcaceae</taxon>
        <taxon>Enterococcus</taxon>
    </lineage>
</organism>
<dbReference type="STRING" id="160454.RV10_GL000675"/>
<dbReference type="InterPro" id="IPR016181">
    <property type="entry name" value="Acyl_CoA_acyltransferase"/>
</dbReference>
<evidence type="ECO:0000259" key="3">
    <source>
        <dbReference type="PROSITE" id="PS51186"/>
    </source>
</evidence>
<keyword evidence="2" id="KW-0012">Acyltransferase</keyword>
<evidence type="ECO:0000256" key="2">
    <source>
        <dbReference type="ARBA" id="ARBA00023315"/>
    </source>
</evidence>
<comment type="caution">
    <text evidence="4">The sequence shown here is derived from an EMBL/GenBank/DDBJ whole genome shotgun (WGS) entry which is preliminary data.</text>
</comment>
<protein>
    <recommendedName>
        <fullName evidence="3">N-acetyltransferase domain-containing protein</fullName>
    </recommendedName>
</protein>
<evidence type="ECO:0000313" key="5">
    <source>
        <dbReference type="Proteomes" id="UP000013782"/>
    </source>
</evidence>
<dbReference type="InterPro" id="IPR000182">
    <property type="entry name" value="GNAT_dom"/>
</dbReference>
<dbReference type="Gene3D" id="3.40.630.30">
    <property type="match status" value="1"/>
</dbReference>
<keyword evidence="1" id="KW-0808">Transferase</keyword>
<evidence type="ECO:0000256" key="1">
    <source>
        <dbReference type="ARBA" id="ARBA00022679"/>
    </source>
</evidence>
<dbReference type="PANTHER" id="PTHR43420">
    <property type="entry name" value="ACETYLTRANSFERASE"/>
    <property type="match status" value="1"/>
</dbReference>
<dbReference type="Pfam" id="PF00583">
    <property type="entry name" value="Acetyltransf_1"/>
    <property type="match status" value="1"/>
</dbReference>
<gene>
    <name evidence="4" type="ORF">UAU_02486</name>
</gene>
<reference evidence="4 5" key="1">
    <citation type="submission" date="2013-02" db="EMBL/GenBank/DDBJ databases">
        <title>The Genome Sequence of Enterococcus pallens BAA-351.</title>
        <authorList>
            <consortium name="The Broad Institute Genome Sequencing Platform"/>
            <consortium name="The Broad Institute Genome Sequencing Center for Infectious Disease"/>
            <person name="Earl A.M."/>
            <person name="Gilmore M.S."/>
            <person name="Lebreton F."/>
            <person name="Walker B."/>
            <person name="Young S.K."/>
            <person name="Zeng Q."/>
            <person name="Gargeya S."/>
            <person name="Fitzgerald M."/>
            <person name="Haas B."/>
            <person name="Abouelleil A."/>
            <person name="Alvarado L."/>
            <person name="Arachchi H.M."/>
            <person name="Berlin A.M."/>
            <person name="Chapman S.B."/>
            <person name="Dewar J."/>
            <person name="Goldberg J."/>
            <person name="Griggs A."/>
            <person name="Gujja S."/>
            <person name="Hansen M."/>
            <person name="Howarth C."/>
            <person name="Imamovic A."/>
            <person name="Larimer J."/>
            <person name="McCowan C."/>
            <person name="Murphy C."/>
            <person name="Neiman D."/>
            <person name="Pearson M."/>
            <person name="Priest M."/>
            <person name="Roberts A."/>
            <person name="Saif S."/>
            <person name="Shea T."/>
            <person name="Sisk P."/>
            <person name="Sykes S."/>
            <person name="Wortman J."/>
            <person name="Nusbaum C."/>
            <person name="Birren B."/>
        </authorList>
    </citation>
    <scope>NUCLEOTIDE SEQUENCE [LARGE SCALE GENOMIC DNA]</scope>
    <source>
        <strain evidence="4 5">ATCC BAA-351</strain>
    </source>
</reference>
<dbReference type="PANTHER" id="PTHR43420:SF47">
    <property type="entry name" value="N-ACETYLTRANSFERASE DOMAIN-CONTAINING PROTEIN"/>
    <property type="match status" value="1"/>
</dbReference>
<proteinExistence type="predicted"/>
<dbReference type="RefSeq" id="WP_010757476.1">
    <property type="nucleotide sequence ID" value="NZ_ASWD01000001.1"/>
</dbReference>
<name>R2SE30_9ENTE</name>
<dbReference type="GO" id="GO:0016747">
    <property type="term" value="F:acyltransferase activity, transferring groups other than amino-acyl groups"/>
    <property type="evidence" value="ECO:0007669"/>
    <property type="project" value="InterPro"/>
</dbReference>
<dbReference type="EMBL" id="AJAQ01000016">
    <property type="protein sequence ID" value="EOH93790.1"/>
    <property type="molecule type" value="Genomic_DNA"/>
</dbReference>
<sequence length="154" mass="17793">MGIVPLTDSSVILLFLEDIHRLHQQLYPDFFKTFHEDSMKETVEEALSSETEFFYGLQMEEEWVSFLWFSLHPARESQWNSKAASLQIDALFTKENYRGHGLAKQLLDFAEGFARQTGVSILTLNCYGDNDAIHFYHKMGYSPSNITMIKQVEG</sequence>
<dbReference type="HOGENOM" id="CLU_013985_36_2_9"/>
<accession>R2SE30</accession>
<feature type="domain" description="N-acetyltransferase" evidence="3">
    <location>
        <begin position="1"/>
        <end position="154"/>
    </location>
</feature>
<dbReference type="CDD" id="cd04301">
    <property type="entry name" value="NAT_SF"/>
    <property type="match status" value="1"/>
</dbReference>
<evidence type="ECO:0000313" key="4">
    <source>
        <dbReference type="EMBL" id="EOH93790.1"/>
    </source>
</evidence>